<dbReference type="KEGG" id="deo:CAY53_04730"/>
<feature type="transmembrane region" description="Helical" evidence="1">
    <location>
        <begin position="96"/>
        <end position="120"/>
    </location>
</feature>
<dbReference type="AlphaFoldDB" id="A0A2L1GMF2"/>
<gene>
    <name evidence="2" type="ORF">CAY53_04730</name>
</gene>
<feature type="transmembrane region" description="Helical" evidence="1">
    <location>
        <begin position="64"/>
        <end position="84"/>
    </location>
</feature>
<proteinExistence type="predicted"/>
<keyword evidence="1" id="KW-1133">Transmembrane helix</keyword>
<accession>A0A2L1GMF2</accession>
<protein>
    <submittedName>
        <fullName evidence="2">Actin-binding WH2 domain-containing protein</fullName>
    </submittedName>
</protein>
<dbReference type="Proteomes" id="UP000239867">
    <property type="component" value="Chromosome"/>
</dbReference>
<feature type="transmembrane region" description="Helical" evidence="1">
    <location>
        <begin position="126"/>
        <end position="147"/>
    </location>
</feature>
<name>A0A2L1GMF2_9BACT</name>
<evidence type="ECO:0000256" key="1">
    <source>
        <dbReference type="SAM" id="Phobius"/>
    </source>
</evidence>
<evidence type="ECO:0000313" key="3">
    <source>
        <dbReference type="Proteomes" id="UP000239867"/>
    </source>
</evidence>
<dbReference type="RefSeq" id="WP_104936152.1">
    <property type="nucleotide sequence ID" value="NZ_CP021255.1"/>
</dbReference>
<sequence length="223" mass="25125">MKSLISILQHREAFLKEIADGIDLKRKLIELNLIGVASFAVYGAIIGSQHSFLQALSSCLKLPILFLLTTVICMPTLFIFSSFLGSKRSILQTFVLLATGMAIIGVALVGFAPITLFFIVTTQSYQFFKLLNVAFFVVSGLLGVLFFNRMYVQLSEDGEATKRSRRTFLRFWLLLFAFVGTQLAWTLRPFLGAPDLPFEFIREIGGNFYTDVFRSLGHLFGWH</sequence>
<evidence type="ECO:0000313" key="2">
    <source>
        <dbReference type="EMBL" id="AVD70870.1"/>
    </source>
</evidence>
<keyword evidence="1" id="KW-0472">Membrane</keyword>
<keyword evidence="1" id="KW-0812">Transmembrane</keyword>
<feature type="transmembrane region" description="Helical" evidence="1">
    <location>
        <begin position="168"/>
        <end position="187"/>
    </location>
</feature>
<organism evidence="2 3">
    <name type="scientific">Desulfobulbus oralis</name>
    <dbReference type="NCBI Taxonomy" id="1986146"/>
    <lineage>
        <taxon>Bacteria</taxon>
        <taxon>Pseudomonadati</taxon>
        <taxon>Thermodesulfobacteriota</taxon>
        <taxon>Desulfobulbia</taxon>
        <taxon>Desulfobulbales</taxon>
        <taxon>Desulfobulbaceae</taxon>
        <taxon>Desulfobulbus</taxon>
    </lineage>
</organism>
<dbReference type="EMBL" id="CP021255">
    <property type="protein sequence ID" value="AVD70870.1"/>
    <property type="molecule type" value="Genomic_DNA"/>
</dbReference>
<keyword evidence="3" id="KW-1185">Reference proteome</keyword>
<reference evidence="2 3" key="1">
    <citation type="journal article" date="2018" name="MBio">
        <title>Insights into the evolution of host association through the isolation and characterization of a novel human periodontal pathobiont, Desulfobulbus oralis.</title>
        <authorList>
            <person name="Cross K.L."/>
            <person name="Chirania P."/>
            <person name="Xiong W."/>
            <person name="Beall C.J."/>
            <person name="Elkins J.G."/>
            <person name="Giannone R.J."/>
            <person name="Griffen A.L."/>
            <person name="Guss A.M."/>
            <person name="Hettich R.L."/>
            <person name="Joshi S.S."/>
            <person name="Mokrzan E.M."/>
            <person name="Martin R.K."/>
            <person name="Zhulin I.B."/>
            <person name="Leys E.J."/>
            <person name="Podar M."/>
        </authorList>
    </citation>
    <scope>NUCLEOTIDE SEQUENCE [LARGE SCALE GENOMIC DNA]</scope>
    <source>
        <strain evidence="2 3">ORNL</strain>
    </source>
</reference>
<feature type="transmembrane region" description="Helical" evidence="1">
    <location>
        <begin position="31"/>
        <end position="52"/>
    </location>
</feature>
<dbReference type="OrthoDB" id="5525602at2"/>